<gene>
    <name evidence="4" type="ORF">ACFQMN_18600</name>
</gene>
<dbReference type="PROSITE" id="PS51257">
    <property type="entry name" value="PROKAR_LIPOPROTEIN"/>
    <property type="match status" value="1"/>
</dbReference>
<feature type="region of interest" description="Disordered" evidence="1">
    <location>
        <begin position="135"/>
        <end position="155"/>
    </location>
</feature>
<feature type="domain" description="YtkA-like" evidence="3">
    <location>
        <begin position="37"/>
        <end position="116"/>
    </location>
</feature>
<protein>
    <submittedName>
        <fullName evidence="4">FixH family protein</fullName>
    </submittedName>
</protein>
<feature type="compositionally biased region" description="Basic and acidic residues" evidence="1">
    <location>
        <begin position="143"/>
        <end position="155"/>
    </location>
</feature>
<reference evidence="5" key="1">
    <citation type="journal article" date="2019" name="Int. J. Syst. Evol. Microbiol.">
        <title>The Global Catalogue of Microorganisms (GCM) 10K type strain sequencing project: providing services to taxonomists for standard genome sequencing and annotation.</title>
        <authorList>
            <consortium name="The Broad Institute Genomics Platform"/>
            <consortium name="The Broad Institute Genome Sequencing Center for Infectious Disease"/>
            <person name="Wu L."/>
            <person name="Ma J."/>
        </authorList>
    </citation>
    <scope>NUCLEOTIDE SEQUENCE [LARGE SCALE GENOMIC DNA]</scope>
    <source>
        <strain evidence="5">CCUG 73951</strain>
    </source>
</reference>
<dbReference type="InterPro" id="IPR032693">
    <property type="entry name" value="YtkA-like_dom"/>
</dbReference>
<feature type="domain" description="YtkA-like" evidence="3">
    <location>
        <begin position="155"/>
        <end position="235"/>
    </location>
</feature>
<proteinExistence type="predicted"/>
<feature type="signal peptide" evidence="2">
    <location>
        <begin position="1"/>
        <end position="20"/>
    </location>
</feature>
<organism evidence="4 5">
    <name type="scientific">Halobacillus campisalis</name>
    <dbReference type="NCBI Taxonomy" id="435909"/>
    <lineage>
        <taxon>Bacteria</taxon>
        <taxon>Bacillati</taxon>
        <taxon>Bacillota</taxon>
        <taxon>Bacilli</taxon>
        <taxon>Bacillales</taxon>
        <taxon>Bacillaceae</taxon>
        <taxon>Halobacillus</taxon>
    </lineage>
</organism>
<dbReference type="RefSeq" id="WP_289215237.1">
    <property type="nucleotide sequence ID" value="NZ_JAPVRC010000002.1"/>
</dbReference>
<evidence type="ECO:0000313" key="4">
    <source>
        <dbReference type="EMBL" id="MFC7322881.1"/>
    </source>
</evidence>
<accession>A0ABW2K9L2</accession>
<dbReference type="Pfam" id="PF13115">
    <property type="entry name" value="YtkA"/>
    <property type="match status" value="2"/>
</dbReference>
<keyword evidence="2" id="KW-0732">Signal</keyword>
<feature type="chain" id="PRO_5047343773" evidence="2">
    <location>
        <begin position="21"/>
        <end position="255"/>
    </location>
</feature>
<name>A0ABW2K9L2_9BACI</name>
<comment type="caution">
    <text evidence="4">The sequence shown here is derived from an EMBL/GenBank/DDBJ whole genome shotgun (WGS) entry which is preliminary data.</text>
</comment>
<sequence>MKKISLLSLLFFLTFLSACGSSEEENSSNEEEMFQPEVEVNFEEEPLSVNEQTSIQAIVTSNGEPVNDADYVEFEIWSDEEGEGKSETIEAERLDEGQYEIDYTFDTSGTYHVIAHTQARDVHTMPQVEVQVGEALEEESDDEHSHSEDAEHDHGSGEFTVHLMTAEKFTAEESSELVTHIQQNDSPFEKGEVIFEISSDQLEKHEFVEAEEDEAGEYTADYEFPSEGEYVVNVHYEKPEEEIHGHKEESIKVKE</sequence>
<evidence type="ECO:0000256" key="1">
    <source>
        <dbReference type="SAM" id="MobiDB-lite"/>
    </source>
</evidence>
<evidence type="ECO:0000256" key="2">
    <source>
        <dbReference type="SAM" id="SignalP"/>
    </source>
</evidence>
<dbReference type="Proteomes" id="UP001596494">
    <property type="component" value="Unassembled WGS sequence"/>
</dbReference>
<dbReference type="EMBL" id="JBHTBY010000017">
    <property type="protein sequence ID" value="MFC7322881.1"/>
    <property type="molecule type" value="Genomic_DNA"/>
</dbReference>
<evidence type="ECO:0000259" key="3">
    <source>
        <dbReference type="Pfam" id="PF13115"/>
    </source>
</evidence>
<evidence type="ECO:0000313" key="5">
    <source>
        <dbReference type="Proteomes" id="UP001596494"/>
    </source>
</evidence>
<keyword evidence="5" id="KW-1185">Reference proteome</keyword>